<proteinExistence type="predicted"/>
<dbReference type="Gene3D" id="3.40.630.10">
    <property type="entry name" value="Zn peptidases"/>
    <property type="match status" value="1"/>
</dbReference>
<dbReference type="PANTHER" id="PTHR12147:SF26">
    <property type="entry name" value="PEPTIDASE M28 DOMAIN-CONTAINING PROTEIN"/>
    <property type="match status" value="1"/>
</dbReference>
<comment type="caution">
    <text evidence="2">The sequence shown here is derived from an EMBL/GenBank/DDBJ whole genome shotgun (WGS) entry which is preliminary data.</text>
</comment>
<evidence type="ECO:0000313" key="2">
    <source>
        <dbReference type="EMBL" id="TDW24282.1"/>
    </source>
</evidence>
<name>A0A4R8A1J2_9ACTN</name>
<dbReference type="InterPro" id="IPR007484">
    <property type="entry name" value="Peptidase_M28"/>
</dbReference>
<sequence length="378" mass="40091">MVDRLRRDVKALVGLDRRTTSEGERASARWIMGRLREIGADNITEMRFRSQSSWVPAHLTHLALGTAASLLPALPGRLASAAVAVSYELDVSGRSQWLRTLLPGRTGVSVSATIEPTGNAKQTLVLTAHHDAAHCGLVWHSRAIAASRALARRTGSPPPTHAVILAALVAAASPLAAARHVARAVMVAAGLLAWQSMSSKTTPGANDNATGVAAVLELARLRQLDPLSDTRVILVFPGGEEVGSAGMRAWLRSAGRNLDPRTTLVVNLDAVGSAGHLVVANREGLTGRLDLLDLDLAMIAAERAGLELQSTALPNPTDGAAARAAGLPVVSLASLDDGWIGHLHRETDTAENVEWSTVEDAVRLTEEITRLWQHRSVR</sequence>
<dbReference type="GO" id="GO:0008235">
    <property type="term" value="F:metalloexopeptidase activity"/>
    <property type="evidence" value="ECO:0007669"/>
    <property type="project" value="InterPro"/>
</dbReference>
<dbReference type="Pfam" id="PF04389">
    <property type="entry name" value="Peptidase_M28"/>
    <property type="match status" value="1"/>
</dbReference>
<keyword evidence="3" id="KW-1185">Reference proteome</keyword>
<dbReference type="Proteomes" id="UP000295447">
    <property type="component" value="Unassembled WGS sequence"/>
</dbReference>
<evidence type="ECO:0000259" key="1">
    <source>
        <dbReference type="Pfam" id="PF04389"/>
    </source>
</evidence>
<evidence type="ECO:0000313" key="3">
    <source>
        <dbReference type="Proteomes" id="UP000295447"/>
    </source>
</evidence>
<dbReference type="InterPro" id="IPR045175">
    <property type="entry name" value="M28_fam"/>
</dbReference>
<accession>A0A4R8A1J2</accession>
<dbReference type="GO" id="GO:0006508">
    <property type="term" value="P:proteolysis"/>
    <property type="evidence" value="ECO:0007669"/>
    <property type="project" value="InterPro"/>
</dbReference>
<dbReference type="EMBL" id="SODF01000001">
    <property type="protein sequence ID" value="TDW24282.1"/>
    <property type="molecule type" value="Genomic_DNA"/>
</dbReference>
<reference evidence="2 3" key="1">
    <citation type="submission" date="2019-03" db="EMBL/GenBank/DDBJ databases">
        <title>Genomic Encyclopedia of Type Strains, Phase III (KMG-III): the genomes of soil and plant-associated and newly described type strains.</title>
        <authorList>
            <person name="Whitman W."/>
        </authorList>
    </citation>
    <scope>NUCLEOTIDE SEQUENCE [LARGE SCALE GENOMIC DNA]</scope>
    <source>
        <strain evidence="2 3">VKM Ac-2570</strain>
    </source>
</reference>
<gene>
    <name evidence="2" type="ORF">EV650_3155</name>
</gene>
<feature type="domain" description="Peptidase M28" evidence="1">
    <location>
        <begin position="196"/>
        <end position="364"/>
    </location>
</feature>
<organism evidence="2 3">
    <name type="scientific">Kribbella kalugense</name>
    <dbReference type="NCBI Taxonomy" id="2512221"/>
    <lineage>
        <taxon>Bacteria</taxon>
        <taxon>Bacillati</taxon>
        <taxon>Actinomycetota</taxon>
        <taxon>Actinomycetes</taxon>
        <taxon>Propionibacteriales</taxon>
        <taxon>Kribbellaceae</taxon>
        <taxon>Kribbella</taxon>
    </lineage>
</organism>
<dbReference type="AlphaFoldDB" id="A0A4R8A1J2"/>
<dbReference type="PANTHER" id="PTHR12147">
    <property type="entry name" value="METALLOPEPTIDASE M28 FAMILY MEMBER"/>
    <property type="match status" value="1"/>
</dbReference>
<protein>
    <submittedName>
        <fullName evidence="2">Peptidase M28-like protein</fullName>
    </submittedName>
</protein>
<dbReference type="SUPFAM" id="SSF53187">
    <property type="entry name" value="Zn-dependent exopeptidases"/>
    <property type="match status" value="1"/>
</dbReference>